<gene>
    <name evidence="4" type="primary">MT1</name>
</gene>
<name>C8KGJ2_9CARY</name>
<dbReference type="PANTHER" id="PTHR33357">
    <property type="entry name" value="METALLOTHIONEIN-LIKE PROTEIN 3"/>
    <property type="match status" value="1"/>
</dbReference>
<accession>C8KGJ2</accession>
<dbReference type="GO" id="GO:0006878">
    <property type="term" value="P:intracellular copper ion homeostasis"/>
    <property type="evidence" value="ECO:0007669"/>
    <property type="project" value="InterPro"/>
</dbReference>
<keyword evidence="3" id="KW-0480">Metal-thiolate cluster</keyword>
<comment type="similarity">
    <text evidence="1">Belongs to the metallothionein superfamily. Type 15 family.</text>
</comment>
<dbReference type="PANTHER" id="PTHR33357:SF3">
    <property type="entry name" value="METALLOTHIONEIN-LIKE PROTEIN 3"/>
    <property type="match status" value="1"/>
</dbReference>
<dbReference type="AlphaFoldDB" id="C8KGJ2"/>
<organism evidence="4">
    <name type="scientific">Tamarix androssowii</name>
    <dbReference type="NCBI Taxonomy" id="189785"/>
    <lineage>
        <taxon>Eukaryota</taxon>
        <taxon>Viridiplantae</taxon>
        <taxon>Streptophyta</taxon>
        <taxon>Embryophyta</taxon>
        <taxon>Tracheophyta</taxon>
        <taxon>Spermatophyta</taxon>
        <taxon>Magnoliopsida</taxon>
        <taxon>eudicotyledons</taxon>
        <taxon>Gunneridae</taxon>
        <taxon>Pentapetalae</taxon>
        <taxon>Caryophyllales</taxon>
        <taxon>Tamaricaceae</taxon>
        <taxon>Tamarix</taxon>
    </lineage>
</organism>
<protein>
    <submittedName>
        <fullName evidence="4">Metallothionein</fullName>
    </submittedName>
</protein>
<dbReference type="EMBL" id="AB298390">
    <property type="protein sequence ID" value="BAI39990.1"/>
    <property type="molecule type" value="Genomic_RNA"/>
</dbReference>
<dbReference type="GO" id="GO:0005507">
    <property type="term" value="F:copper ion binding"/>
    <property type="evidence" value="ECO:0007669"/>
    <property type="project" value="InterPro"/>
</dbReference>
<sequence>MSGKCGNCSCADKSQCVQKRNQYGFDLIETQTYAESTVVMDDPPTAAENGGQCKCGDRCACVNCTCGSH</sequence>
<evidence type="ECO:0000313" key="4">
    <source>
        <dbReference type="EMBL" id="BAI39990.1"/>
    </source>
</evidence>
<dbReference type="GO" id="GO:0008270">
    <property type="term" value="F:zinc ion binding"/>
    <property type="evidence" value="ECO:0007669"/>
    <property type="project" value="InterPro"/>
</dbReference>
<evidence type="ECO:0000256" key="3">
    <source>
        <dbReference type="ARBA" id="ARBA00022851"/>
    </source>
</evidence>
<reference evidence="4" key="1">
    <citation type="submission" date="2007-03" db="EMBL/GenBank/DDBJ databases">
        <title>The Cloning of A Methallothionein Gene from Tamarix sp.</title>
        <authorList>
            <person name="Jiang T."/>
            <person name="Wang Y."/>
        </authorList>
    </citation>
    <scope>NUCLEOTIDE SEQUENCE</scope>
</reference>
<keyword evidence="2" id="KW-0479">Metal-binding</keyword>
<dbReference type="InterPro" id="IPR044671">
    <property type="entry name" value="MT3"/>
</dbReference>
<evidence type="ECO:0000256" key="2">
    <source>
        <dbReference type="ARBA" id="ARBA00022723"/>
    </source>
</evidence>
<evidence type="ECO:0000256" key="1">
    <source>
        <dbReference type="ARBA" id="ARBA00005802"/>
    </source>
</evidence>
<proteinExistence type="inferred from homology"/>